<keyword evidence="16" id="KW-1185">Reference proteome</keyword>
<organism evidence="15 16">
    <name type="scientific">Armillaria ostoyae</name>
    <name type="common">Armillaria root rot fungus</name>
    <dbReference type="NCBI Taxonomy" id="47428"/>
    <lineage>
        <taxon>Eukaryota</taxon>
        <taxon>Fungi</taxon>
        <taxon>Dikarya</taxon>
        <taxon>Basidiomycota</taxon>
        <taxon>Agaricomycotina</taxon>
        <taxon>Agaricomycetes</taxon>
        <taxon>Agaricomycetidae</taxon>
        <taxon>Agaricales</taxon>
        <taxon>Marasmiineae</taxon>
        <taxon>Physalacriaceae</taxon>
        <taxon>Armillaria</taxon>
    </lineage>
</organism>
<comment type="subcellular location">
    <subcellularLocation>
        <location evidence="2">Membrane</location>
    </subcellularLocation>
</comment>
<keyword evidence="12 14" id="KW-0472">Membrane</keyword>
<dbReference type="PRINTS" id="PR00385">
    <property type="entry name" value="P450"/>
</dbReference>
<feature type="transmembrane region" description="Helical" evidence="14">
    <location>
        <begin position="37"/>
        <end position="55"/>
    </location>
</feature>
<keyword evidence="11" id="KW-0503">Monooxygenase</keyword>
<evidence type="ECO:0000256" key="6">
    <source>
        <dbReference type="ARBA" id="ARBA00022692"/>
    </source>
</evidence>
<evidence type="ECO:0000256" key="1">
    <source>
        <dbReference type="ARBA" id="ARBA00001971"/>
    </source>
</evidence>
<evidence type="ECO:0000256" key="4">
    <source>
        <dbReference type="ARBA" id="ARBA00010617"/>
    </source>
</evidence>
<dbReference type="PRINTS" id="PR00463">
    <property type="entry name" value="EP450I"/>
</dbReference>
<evidence type="ECO:0000256" key="5">
    <source>
        <dbReference type="ARBA" id="ARBA00022617"/>
    </source>
</evidence>
<keyword evidence="8 14" id="KW-1133">Transmembrane helix</keyword>
<evidence type="ECO:0000256" key="9">
    <source>
        <dbReference type="ARBA" id="ARBA00023002"/>
    </source>
</evidence>
<evidence type="ECO:0000256" key="12">
    <source>
        <dbReference type="ARBA" id="ARBA00023136"/>
    </source>
</evidence>
<dbReference type="CDD" id="cd11069">
    <property type="entry name" value="CYP_FUM15-like"/>
    <property type="match status" value="1"/>
</dbReference>
<dbReference type="GO" id="GO:0004497">
    <property type="term" value="F:monooxygenase activity"/>
    <property type="evidence" value="ECO:0007669"/>
    <property type="project" value="UniProtKB-KW"/>
</dbReference>
<evidence type="ECO:0000256" key="2">
    <source>
        <dbReference type="ARBA" id="ARBA00004370"/>
    </source>
</evidence>
<protein>
    <recommendedName>
        <fullName evidence="17">Cytochrome P450</fullName>
    </recommendedName>
</protein>
<accession>A0A284RGB9</accession>
<evidence type="ECO:0000256" key="7">
    <source>
        <dbReference type="ARBA" id="ARBA00022723"/>
    </source>
</evidence>
<feature type="binding site" description="axial binding residue" evidence="13">
    <location>
        <position position="527"/>
    </location>
    <ligand>
        <name>heme</name>
        <dbReference type="ChEBI" id="CHEBI:30413"/>
    </ligand>
    <ligandPart>
        <name>Fe</name>
        <dbReference type="ChEBI" id="CHEBI:18248"/>
    </ligandPart>
</feature>
<reference evidence="16" key="1">
    <citation type="journal article" date="2017" name="Nat. Ecol. Evol.">
        <title>Genome expansion and lineage-specific genetic innovations in the forest pathogenic fungi Armillaria.</title>
        <authorList>
            <person name="Sipos G."/>
            <person name="Prasanna A.N."/>
            <person name="Walter M.C."/>
            <person name="O'Connor E."/>
            <person name="Balint B."/>
            <person name="Krizsan K."/>
            <person name="Kiss B."/>
            <person name="Hess J."/>
            <person name="Varga T."/>
            <person name="Slot J."/>
            <person name="Riley R."/>
            <person name="Boka B."/>
            <person name="Rigling D."/>
            <person name="Barry K."/>
            <person name="Lee J."/>
            <person name="Mihaltcheva S."/>
            <person name="LaButti K."/>
            <person name="Lipzen A."/>
            <person name="Waldron R."/>
            <person name="Moloney N.M."/>
            <person name="Sperisen C."/>
            <person name="Kredics L."/>
            <person name="Vagvoelgyi C."/>
            <person name="Patrignani A."/>
            <person name="Fitzpatrick D."/>
            <person name="Nagy I."/>
            <person name="Doyle S."/>
            <person name="Anderson J.B."/>
            <person name="Grigoriev I.V."/>
            <person name="Gueldener U."/>
            <person name="Muensterkoetter M."/>
            <person name="Nagy L.G."/>
        </authorList>
    </citation>
    <scope>NUCLEOTIDE SEQUENCE [LARGE SCALE GENOMIC DNA]</scope>
    <source>
        <strain evidence="16">C18/9</strain>
    </source>
</reference>
<proteinExistence type="inferred from homology"/>
<dbReference type="OrthoDB" id="1470350at2759"/>
<dbReference type="OMA" id="ERASQIC"/>
<dbReference type="Proteomes" id="UP000219338">
    <property type="component" value="Unassembled WGS sequence"/>
</dbReference>
<dbReference type="PANTHER" id="PTHR24305:SF166">
    <property type="entry name" value="CYTOCHROME P450 12A4, MITOCHONDRIAL-RELATED"/>
    <property type="match status" value="1"/>
</dbReference>
<keyword evidence="7 13" id="KW-0479">Metal-binding</keyword>
<gene>
    <name evidence="15" type="ORF">ARMOST_11146</name>
</gene>
<keyword evidence="6 14" id="KW-0812">Transmembrane</keyword>
<dbReference type="EMBL" id="FUEG01000008">
    <property type="protein sequence ID" value="SJL07795.1"/>
    <property type="molecule type" value="Genomic_DNA"/>
</dbReference>
<dbReference type="SUPFAM" id="SSF48264">
    <property type="entry name" value="Cytochrome P450"/>
    <property type="match status" value="1"/>
</dbReference>
<dbReference type="Gene3D" id="1.10.630.10">
    <property type="entry name" value="Cytochrome P450"/>
    <property type="match status" value="1"/>
</dbReference>
<comment type="cofactor">
    <cofactor evidence="1 13">
        <name>heme</name>
        <dbReference type="ChEBI" id="CHEBI:30413"/>
    </cofactor>
</comment>
<dbReference type="PANTHER" id="PTHR24305">
    <property type="entry name" value="CYTOCHROME P450"/>
    <property type="match status" value="1"/>
</dbReference>
<dbReference type="InterPro" id="IPR036396">
    <property type="entry name" value="Cyt_P450_sf"/>
</dbReference>
<evidence type="ECO:0000256" key="11">
    <source>
        <dbReference type="ARBA" id="ARBA00023033"/>
    </source>
</evidence>
<sequence length="590" mass="66149">METDPMDAMPRQGTPSIAGYVRDIRTTSFDARETYNMFPVVALSLLAVFLLYQLTRRGPRVTIARLRGPKSLSFLYGYLPTLVQDQAGAKDFQLQGTYGDVIRIRAPLGENRLLLMDPKALQHIFYNSGYRYSKPTGIRVILGTVLGPGLFHAEGEDHKRQRKIVLPGFGSRELRTFVPIFCSYAGRMTAYWRSIIAAENSESAVIEVTSWITRALLDATGEAAFDYQFGSLDNSETELAKAYAHMALNVFGVPSKLALLVMCAMDSWLPEFVSQFLTNIPVPRLNVARSVNSISTKVAKGLVDDKQALLLEGKGNKDIMIKANALEDRKKRLPENELWAQMNTIIVAGHETTTNALAWALLELARHPDIQTKLRAEIRAYLRNRTVSELTAEDFDSMPYLTAVVKESLRFHPTLHHAYRYACEDDVLPLSQPIIDADGKVLTEIPIPRGTYIFCSIAAYNRNKEIFGADADLYNPERWLKGTVKPSSDASIGVYANLWVSFVTLADAAHLLLRVYRFTFIGGKRSCTGWRFALLEMHAFIVELVKSFEFELTADAHKIRREPCAVVTPTVEGEVDKGPQLKLKVRMVSK</sequence>
<keyword evidence="10 13" id="KW-0408">Iron</keyword>
<evidence type="ECO:0000256" key="3">
    <source>
        <dbReference type="ARBA" id="ARBA00004721"/>
    </source>
</evidence>
<comment type="similarity">
    <text evidence="4">Belongs to the cytochrome P450 family.</text>
</comment>
<dbReference type="GO" id="GO:0005506">
    <property type="term" value="F:iron ion binding"/>
    <property type="evidence" value="ECO:0007669"/>
    <property type="project" value="InterPro"/>
</dbReference>
<evidence type="ECO:0000256" key="13">
    <source>
        <dbReference type="PIRSR" id="PIRSR602401-1"/>
    </source>
</evidence>
<evidence type="ECO:0008006" key="17">
    <source>
        <dbReference type="Google" id="ProtNLM"/>
    </source>
</evidence>
<evidence type="ECO:0000313" key="15">
    <source>
        <dbReference type="EMBL" id="SJL07795.1"/>
    </source>
</evidence>
<comment type="pathway">
    <text evidence="3">Secondary metabolite biosynthesis; terpenoid biosynthesis.</text>
</comment>
<dbReference type="InterPro" id="IPR002401">
    <property type="entry name" value="Cyt_P450_E_grp-I"/>
</dbReference>
<keyword evidence="9" id="KW-0560">Oxidoreductase</keyword>
<dbReference type="Pfam" id="PF00067">
    <property type="entry name" value="p450"/>
    <property type="match status" value="1"/>
</dbReference>
<dbReference type="GO" id="GO:0020037">
    <property type="term" value="F:heme binding"/>
    <property type="evidence" value="ECO:0007669"/>
    <property type="project" value="InterPro"/>
</dbReference>
<evidence type="ECO:0000313" key="16">
    <source>
        <dbReference type="Proteomes" id="UP000219338"/>
    </source>
</evidence>
<evidence type="ECO:0000256" key="8">
    <source>
        <dbReference type="ARBA" id="ARBA00022989"/>
    </source>
</evidence>
<dbReference type="GO" id="GO:0016020">
    <property type="term" value="C:membrane"/>
    <property type="evidence" value="ECO:0007669"/>
    <property type="project" value="UniProtKB-SubCell"/>
</dbReference>
<evidence type="ECO:0000256" key="14">
    <source>
        <dbReference type="SAM" id="Phobius"/>
    </source>
</evidence>
<dbReference type="AlphaFoldDB" id="A0A284RGB9"/>
<dbReference type="InterPro" id="IPR001128">
    <property type="entry name" value="Cyt_P450"/>
</dbReference>
<dbReference type="InterPro" id="IPR050121">
    <property type="entry name" value="Cytochrome_P450_monoxygenase"/>
</dbReference>
<evidence type="ECO:0000256" key="10">
    <source>
        <dbReference type="ARBA" id="ARBA00023004"/>
    </source>
</evidence>
<keyword evidence="5 13" id="KW-0349">Heme</keyword>
<name>A0A284RGB9_ARMOS</name>
<dbReference type="STRING" id="47428.A0A284RGB9"/>
<dbReference type="GO" id="GO:0016705">
    <property type="term" value="F:oxidoreductase activity, acting on paired donors, with incorporation or reduction of molecular oxygen"/>
    <property type="evidence" value="ECO:0007669"/>
    <property type="project" value="InterPro"/>
</dbReference>